<proteinExistence type="predicted"/>
<accession>A0AAD9ZU88</accession>
<name>A0AAD9ZU88_9ROSI</name>
<dbReference type="PANTHER" id="PTHR31973:SF195">
    <property type="entry name" value="MUDR FAMILY TRANSPOSASE"/>
    <property type="match status" value="1"/>
</dbReference>
<dbReference type="EMBL" id="JANJYJ010000008">
    <property type="protein sequence ID" value="KAK3193385.1"/>
    <property type="molecule type" value="Genomic_DNA"/>
</dbReference>
<reference evidence="1" key="1">
    <citation type="journal article" date="2023" name="Plant J.">
        <title>Genome sequences and population genomics provide insights into the demographic history, inbreeding, and mutation load of two 'living fossil' tree species of Dipteronia.</title>
        <authorList>
            <person name="Feng Y."/>
            <person name="Comes H.P."/>
            <person name="Chen J."/>
            <person name="Zhu S."/>
            <person name="Lu R."/>
            <person name="Zhang X."/>
            <person name="Li P."/>
            <person name="Qiu J."/>
            <person name="Olsen K.M."/>
            <person name="Qiu Y."/>
        </authorList>
    </citation>
    <scope>NUCLEOTIDE SEQUENCE</scope>
    <source>
        <strain evidence="1">NBL</strain>
    </source>
</reference>
<keyword evidence="2" id="KW-1185">Reference proteome</keyword>
<gene>
    <name evidence="1" type="ORF">Dsin_024695</name>
</gene>
<evidence type="ECO:0008006" key="3">
    <source>
        <dbReference type="Google" id="ProtNLM"/>
    </source>
</evidence>
<organism evidence="1 2">
    <name type="scientific">Dipteronia sinensis</name>
    <dbReference type="NCBI Taxonomy" id="43782"/>
    <lineage>
        <taxon>Eukaryota</taxon>
        <taxon>Viridiplantae</taxon>
        <taxon>Streptophyta</taxon>
        <taxon>Embryophyta</taxon>
        <taxon>Tracheophyta</taxon>
        <taxon>Spermatophyta</taxon>
        <taxon>Magnoliopsida</taxon>
        <taxon>eudicotyledons</taxon>
        <taxon>Gunneridae</taxon>
        <taxon>Pentapetalae</taxon>
        <taxon>rosids</taxon>
        <taxon>malvids</taxon>
        <taxon>Sapindales</taxon>
        <taxon>Sapindaceae</taxon>
        <taxon>Hippocastanoideae</taxon>
        <taxon>Acereae</taxon>
        <taxon>Dipteronia</taxon>
    </lineage>
</organism>
<evidence type="ECO:0000313" key="1">
    <source>
        <dbReference type="EMBL" id="KAK3193385.1"/>
    </source>
</evidence>
<sequence length="336" mass="39123">MNIWWTISESELYSIKVVRSADVFEKSAYQGGLFTSKFGDPGRRIRPKDIVSEMREQHGIHLMYNKAYSLKEHALNQVFSDPWESFQRSIICIDATHLKARTRGVLLVALCKDENEMIYPLAFSLDQYNGIFNAMEAIFPYAAHGICAYSLAQNLKRFCKQRDDVIWLYYSATYAYHIEEFDRAMAELKETYRKVYDELLGAGVEKFSRVHSPRKWYFLMTTNIAESMNSCLLAVRKLPITAMAEFIRDLSQSQWDLDELLCSHAMAVTSVSWPRFKGVSINTLASEFYTTRFLKHAYEMGVIPVPDPKYWDISDAIWTYTVLPWKKKNLPERPKK</sequence>
<protein>
    <recommendedName>
        <fullName evidence="3">MULE transposase domain-containing protein</fullName>
    </recommendedName>
</protein>
<comment type="caution">
    <text evidence="1">The sequence shown here is derived from an EMBL/GenBank/DDBJ whole genome shotgun (WGS) entry which is preliminary data.</text>
</comment>
<dbReference type="Proteomes" id="UP001281410">
    <property type="component" value="Unassembled WGS sequence"/>
</dbReference>
<dbReference type="AlphaFoldDB" id="A0AAD9ZU88"/>
<dbReference type="PANTHER" id="PTHR31973">
    <property type="entry name" value="POLYPROTEIN, PUTATIVE-RELATED"/>
    <property type="match status" value="1"/>
</dbReference>
<evidence type="ECO:0000313" key="2">
    <source>
        <dbReference type="Proteomes" id="UP001281410"/>
    </source>
</evidence>